<dbReference type="GO" id="GO:0005737">
    <property type="term" value="C:cytoplasm"/>
    <property type="evidence" value="ECO:0007669"/>
    <property type="project" value="TreeGrafter"/>
</dbReference>
<dbReference type="AlphaFoldDB" id="A0A7X2TNI5"/>
<dbReference type="Pfam" id="PF13410">
    <property type="entry name" value="GST_C_2"/>
    <property type="match status" value="1"/>
</dbReference>
<gene>
    <name evidence="2" type="ORF">FYJ60_08530</name>
</gene>
<keyword evidence="3" id="KW-1185">Reference proteome</keyword>
<dbReference type="PANTHER" id="PTHR32419">
    <property type="entry name" value="GLUTATHIONYL-HYDROQUINONE REDUCTASE"/>
    <property type="match status" value="1"/>
</dbReference>
<dbReference type="InterPro" id="IPR036282">
    <property type="entry name" value="Glutathione-S-Trfase_C_sf"/>
</dbReference>
<feature type="region of interest" description="Disordered" evidence="1">
    <location>
        <begin position="1"/>
        <end position="21"/>
    </location>
</feature>
<dbReference type="PANTHER" id="PTHR32419:SF6">
    <property type="entry name" value="GLUTATHIONE S-TRANSFERASE OMEGA-LIKE 1-RELATED"/>
    <property type="match status" value="1"/>
</dbReference>
<dbReference type="EMBL" id="VUMV01000005">
    <property type="protein sequence ID" value="MST82359.1"/>
    <property type="molecule type" value="Genomic_DNA"/>
</dbReference>
<dbReference type="GO" id="GO:0004364">
    <property type="term" value="F:glutathione transferase activity"/>
    <property type="evidence" value="ECO:0007669"/>
    <property type="project" value="InterPro"/>
</dbReference>
<evidence type="ECO:0000313" key="2">
    <source>
        <dbReference type="EMBL" id="MST82359.1"/>
    </source>
</evidence>
<name>A0A7X2TNI5_9FIRM</name>
<dbReference type="SUPFAM" id="SSF47616">
    <property type="entry name" value="GST C-terminal domain-like"/>
    <property type="match status" value="1"/>
</dbReference>
<proteinExistence type="predicted"/>
<feature type="region of interest" description="Disordered" evidence="1">
    <location>
        <begin position="385"/>
        <end position="422"/>
    </location>
</feature>
<dbReference type="RefSeq" id="WP_154458260.1">
    <property type="nucleotide sequence ID" value="NZ_VUMV01000005.1"/>
</dbReference>
<keyword evidence="2" id="KW-0808">Transferase</keyword>
<comment type="caution">
    <text evidence="2">The sequence shown here is derived from an EMBL/GenBank/DDBJ whole genome shotgun (WGS) entry which is preliminary data.</text>
</comment>
<organism evidence="2 3">
    <name type="scientific">Bilifractor porci</name>
    <dbReference type="NCBI Taxonomy" id="2606636"/>
    <lineage>
        <taxon>Bacteria</taxon>
        <taxon>Bacillati</taxon>
        <taxon>Bacillota</taxon>
        <taxon>Clostridia</taxon>
        <taxon>Lachnospirales</taxon>
        <taxon>Lachnospiraceae</taxon>
        <taxon>Bilifractor</taxon>
    </lineage>
</organism>
<dbReference type="Gene3D" id="3.40.30.10">
    <property type="entry name" value="Glutaredoxin"/>
    <property type="match status" value="1"/>
</dbReference>
<evidence type="ECO:0000256" key="1">
    <source>
        <dbReference type="SAM" id="MobiDB-lite"/>
    </source>
</evidence>
<reference evidence="2 3" key="1">
    <citation type="submission" date="2019-08" db="EMBL/GenBank/DDBJ databases">
        <title>In-depth cultivation of the pig gut microbiome towards novel bacterial diversity and tailored functional studies.</title>
        <authorList>
            <person name="Wylensek D."/>
            <person name="Hitch T.C.A."/>
            <person name="Clavel T."/>
        </authorList>
    </citation>
    <scope>NUCLEOTIDE SEQUENCE [LARGE SCALE GENOMIC DNA]</scope>
    <source>
        <strain evidence="2 3">Oil+RF-744-WCA-WT-13</strain>
    </source>
</reference>
<accession>A0A7X2TNI5</accession>
<dbReference type="Gene3D" id="1.20.1050.10">
    <property type="match status" value="1"/>
</dbReference>
<protein>
    <submittedName>
        <fullName evidence="2">Glutathione S-transferase</fullName>
    </submittedName>
</protein>
<sequence length="422" mass="48310">MSFSCDLSAHRQKSAAQDAPDSSLLSYTDAEAEQHAAEVGARPRPMETKNEINAAGAFVRQPNAFTAPAGEGEGEWKPEANRYRLYWAKGCNWSNRPAIAIELLGLSDIISNILVTPSGQSNTYGWGFADQKDHKDPATGAYFLSQFYQNARPDFQGRATTPTLVDVREKKAVNNDYHRLTNYLEVQFRLFQPKDAPDLYPKAFRKEIDELNDWLFPHINNGHYRMAFCQSLEAYQEAYDDFYDSMDKLDKRLASNRFLFGDYVTDSDIRFFVTLVRWDISYFRNIGPVKHRIVDYPHIWPYAKELYAIPAFRHATYFHDLSLGHDNKEEELFADWNTRIANQIDFAKLWDDSDIRAERASLSADPDHKFLLHPADEKPEEYITKISASKWNSPDEKDRTPGLPGNGELSVDASVNPLKGKI</sequence>
<dbReference type="Proteomes" id="UP000466864">
    <property type="component" value="Unassembled WGS sequence"/>
</dbReference>
<dbReference type="InterPro" id="IPR016639">
    <property type="entry name" value="GST_Omega/GSH"/>
</dbReference>
<evidence type="ECO:0000313" key="3">
    <source>
        <dbReference type="Proteomes" id="UP000466864"/>
    </source>
</evidence>